<protein>
    <submittedName>
        <fullName evidence="1">Uncharacterized protein</fullName>
    </submittedName>
</protein>
<accession>A0A679GCW9</accession>
<organism evidence="1 2">
    <name type="scientific">Metapseudomonas otitidis</name>
    <dbReference type="NCBI Taxonomy" id="319939"/>
    <lineage>
        <taxon>Bacteria</taxon>
        <taxon>Pseudomonadati</taxon>
        <taxon>Pseudomonadota</taxon>
        <taxon>Gammaproteobacteria</taxon>
        <taxon>Pseudomonadales</taxon>
        <taxon>Pseudomonadaceae</taxon>
        <taxon>Metapseudomonas</taxon>
    </lineage>
</organism>
<proteinExistence type="predicted"/>
<sequence>MPVGIPAVAWVNDVGMGELVIHVACWPKGDMIRYHGGFEAGEATAVGWLERADGKWIMNDYRGGIDLSVRRALHPRLSQAITPTLGFLDQGMFFS</sequence>
<dbReference type="EMBL" id="AP022642">
    <property type="protein sequence ID" value="BCA26742.1"/>
    <property type="molecule type" value="Genomic_DNA"/>
</dbReference>
<dbReference type="Proteomes" id="UP000501237">
    <property type="component" value="Chromosome"/>
</dbReference>
<dbReference type="AlphaFoldDB" id="A0A679GCW9"/>
<reference evidence="1 2" key="1">
    <citation type="journal article" date="2020" name="Microbiol. Resour. Announc.">
        <title>Complete genome sequence of Pseudomonas otitidis strain MrB4, isolated from Lake Biwa in Japan.</title>
        <authorList>
            <person name="Miyazaki K."/>
            <person name="Hase E."/>
            <person name="Maruya T."/>
        </authorList>
    </citation>
    <scope>NUCLEOTIDE SEQUENCE [LARGE SCALE GENOMIC DNA]</scope>
    <source>
        <strain evidence="1 2">MrB4</strain>
    </source>
</reference>
<evidence type="ECO:0000313" key="2">
    <source>
        <dbReference type="Proteomes" id="UP000501237"/>
    </source>
</evidence>
<dbReference type="KEGG" id="poj:PtoMrB4_07190"/>
<evidence type="ECO:0000313" key="1">
    <source>
        <dbReference type="EMBL" id="BCA26742.1"/>
    </source>
</evidence>
<gene>
    <name evidence="1" type="ORF">PtoMrB4_07190</name>
</gene>
<name>A0A679GCW9_9GAMM</name>